<protein>
    <submittedName>
        <fullName evidence="2">Uncharacterized protein</fullName>
    </submittedName>
</protein>
<dbReference type="EMBL" id="CP049142">
    <property type="protein sequence ID" value="QIE91618.1"/>
    <property type="molecule type" value="Genomic_DNA"/>
</dbReference>
<evidence type="ECO:0000256" key="1">
    <source>
        <dbReference type="SAM" id="Coils"/>
    </source>
</evidence>
<geneLocation type="plasmid" evidence="3">
    <name>ppnihbp1_1</name>
</geneLocation>
<organism evidence="2 3">
    <name type="scientific">Pseudomonas nitroreducens</name>
    <dbReference type="NCBI Taxonomy" id="46680"/>
    <lineage>
        <taxon>Bacteria</taxon>
        <taxon>Pseudomonadati</taxon>
        <taxon>Pseudomonadota</taxon>
        <taxon>Gammaproteobacteria</taxon>
        <taxon>Pseudomonadales</taxon>
        <taxon>Pseudomonadaceae</taxon>
        <taxon>Pseudomonas</taxon>
    </lineage>
</organism>
<feature type="coiled-coil region" evidence="1">
    <location>
        <begin position="157"/>
        <end position="184"/>
    </location>
</feature>
<evidence type="ECO:0000313" key="2">
    <source>
        <dbReference type="EMBL" id="QIE91618.1"/>
    </source>
</evidence>
<proteinExistence type="predicted"/>
<gene>
    <name evidence="2" type="ORF">G5B91_35425</name>
</gene>
<accession>A0A6G6J8E3</accession>
<dbReference type="AlphaFoldDB" id="A0A6G6J8E3"/>
<dbReference type="Proteomes" id="UP000501063">
    <property type="component" value="Plasmid pPniHBP1_1"/>
</dbReference>
<keyword evidence="1" id="KW-0175">Coiled coil</keyword>
<name>A0A6G6J8E3_PSENT</name>
<sequence length="185" mass="19796">MKGLPYQAVRDAVCAGATVPAPVLAEFRMALAGMRPYLAATVYEGLHQAGCMDIEIAAIVGRPIRHVRSLLEFAKAPQQLVDLVANRKASLEASLRALRIAEESGRDVLAVLEEAAVQARPKKVRAGGQAIGTKAVVTKLLKSEVRRQLRQGLAGGADVVQIRADDAEQLLQALEKLASGTRRRA</sequence>
<keyword evidence="2" id="KW-0614">Plasmid</keyword>
<dbReference type="KEGG" id="pnt:G5B91_35425"/>
<reference evidence="2 3" key="1">
    <citation type="submission" date="2020-02" db="EMBL/GenBank/DDBJ databases">
        <title>Integrative conjugative elements (ICEs) and plasmids drive adaptation of Pseudomonas nitroreducens strain HBP1 to wastewater environment.</title>
        <authorList>
            <person name="Sentchilo V."/>
            <person name="Carraro N."/>
            <person name="Bertelli C."/>
            <person name="van der Meer J.R."/>
        </authorList>
    </citation>
    <scope>NUCLEOTIDE SEQUENCE [LARGE SCALE GENOMIC DNA]</scope>
    <source>
        <strain evidence="2 3">HBP1</strain>
        <plasmid evidence="3">ppnihbp1_1</plasmid>
    </source>
</reference>
<dbReference type="SUPFAM" id="SSF109709">
    <property type="entry name" value="KorB DNA-binding domain-like"/>
    <property type="match status" value="1"/>
</dbReference>
<evidence type="ECO:0000313" key="3">
    <source>
        <dbReference type="Proteomes" id="UP000501063"/>
    </source>
</evidence>